<dbReference type="Gramene" id="TraesROB_scaffold_063832_01G000200.1">
    <property type="protein sequence ID" value="TraesROB_scaffold_063832_01G000200.1"/>
    <property type="gene ID" value="TraesROB_scaffold_063832_01G000200"/>
</dbReference>
<dbReference type="Gramene" id="TraesJAG4D03G02560580.2">
    <property type="protein sequence ID" value="TraesJAG4D03G02560580.2.CDS1"/>
    <property type="gene ID" value="TraesJAG4D03G02560580"/>
</dbReference>
<evidence type="ECO:0000313" key="4">
    <source>
        <dbReference type="Proteomes" id="UP000019116"/>
    </source>
</evidence>
<gene>
    <name evidence="3" type="primary">LOC123099220</name>
</gene>
<reference evidence="3" key="1">
    <citation type="submission" date="2018-08" db="EMBL/GenBank/DDBJ databases">
        <authorList>
            <person name="Rossello M."/>
        </authorList>
    </citation>
    <scope>NUCLEOTIDE SEQUENCE [LARGE SCALE GENOMIC DNA]</scope>
    <source>
        <strain evidence="3">cv. Chinese Spring</strain>
    </source>
</reference>
<evidence type="ECO:0000259" key="2">
    <source>
        <dbReference type="Pfam" id="PF23635"/>
    </source>
</evidence>
<evidence type="ECO:0000256" key="1">
    <source>
        <dbReference type="SAM" id="MobiDB-lite"/>
    </source>
</evidence>
<dbReference type="STRING" id="4565.A0A3B6U1R3"/>
<dbReference type="GeneID" id="123099220"/>
<dbReference type="InterPro" id="IPR056594">
    <property type="entry name" value="AT5G49610-like_b-prop"/>
</dbReference>
<dbReference type="Gramene" id="TraesCSU02G123900.1">
    <property type="protein sequence ID" value="TraesCSU02G123900.1.cds1"/>
    <property type="gene ID" value="TraesCSU02G123900"/>
</dbReference>
<dbReference type="Gramene" id="TraesLDM6B03G03624800.1">
    <property type="protein sequence ID" value="TraesLDM6B03G03624800.1.CDS1"/>
    <property type="gene ID" value="TraesLDM6B03G03624800"/>
</dbReference>
<protein>
    <recommendedName>
        <fullName evidence="2">F-box protein AT5G49610-like beta-propeller domain-containing protein</fullName>
    </recommendedName>
</protein>
<dbReference type="Proteomes" id="UP000019116">
    <property type="component" value="Chromosome Un"/>
</dbReference>
<reference evidence="3" key="2">
    <citation type="submission" date="2018-10" db="UniProtKB">
        <authorList>
            <consortium name="EnsemblPlants"/>
        </authorList>
    </citation>
    <scope>IDENTIFICATION</scope>
</reference>
<organism evidence="3">
    <name type="scientific">Triticum aestivum</name>
    <name type="common">Wheat</name>
    <dbReference type="NCBI Taxonomy" id="4565"/>
    <lineage>
        <taxon>Eukaryota</taxon>
        <taxon>Viridiplantae</taxon>
        <taxon>Streptophyta</taxon>
        <taxon>Embryophyta</taxon>
        <taxon>Tracheophyta</taxon>
        <taxon>Spermatophyta</taxon>
        <taxon>Magnoliopsida</taxon>
        <taxon>Liliopsida</taxon>
        <taxon>Poales</taxon>
        <taxon>Poaceae</taxon>
        <taxon>BOP clade</taxon>
        <taxon>Pooideae</taxon>
        <taxon>Triticodae</taxon>
        <taxon>Triticeae</taxon>
        <taxon>Triticinae</taxon>
        <taxon>Triticum</taxon>
    </lineage>
</organism>
<dbReference type="Gramene" id="TraesCLE_scaffold_060719_01G000200.1">
    <property type="protein sequence ID" value="TraesCLE_scaffold_060719_01G000200.1"/>
    <property type="gene ID" value="TraesCLE_scaffold_060719_01G000200"/>
</dbReference>
<dbReference type="InterPro" id="IPR036047">
    <property type="entry name" value="F-box-like_dom_sf"/>
</dbReference>
<dbReference type="KEGG" id="taes:123099220"/>
<dbReference type="PANTHER" id="PTHR33207">
    <property type="entry name" value="F-BOX DOMAIN CONTAINING PROTEIN-RELATED"/>
    <property type="match status" value="1"/>
</dbReference>
<dbReference type="SUPFAM" id="SSF81383">
    <property type="entry name" value="F-box domain"/>
    <property type="match status" value="1"/>
</dbReference>
<dbReference type="Gramene" id="TraesCAD_scaffold_046025_01G000200.1">
    <property type="protein sequence ID" value="TraesCAD_scaffold_046025_01G000200.1"/>
    <property type="gene ID" value="TraesCAD_scaffold_046025_01G000200"/>
</dbReference>
<accession>A0A3B6U1R3</accession>
<dbReference type="Pfam" id="PF23635">
    <property type="entry name" value="Beta-prop_AT5G49610-like"/>
    <property type="match status" value="1"/>
</dbReference>
<feature type="domain" description="F-box protein AT5G49610-like beta-propeller" evidence="2">
    <location>
        <begin position="146"/>
        <end position="413"/>
    </location>
</feature>
<name>A0A3B6U1R3_WHEAT</name>
<dbReference type="Gramene" id="TraesJAG4D03G02560580.1">
    <property type="protein sequence ID" value="TraesJAG4D03G02560580.1.CDS1"/>
    <property type="gene ID" value="TraesJAG4D03G02560580"/>
</dbReference>
<dbReference type="OMA" id="SAFPYHM"/>
<sequence>MSSEPPPPPPLPPSGAAPAAKPPSITSTTLATAALATAADGTTTTISSLGQDQLLDIFLRLPNLPDLVRAALTCRPWLGAVRSSPSFRRLFRAIHPAPLLGIFLKVDDDTAPSFAPLRRSDPVVTAALRRGDFFLTSLPLDDAWTVTDCRDGYILLWNTFWAVAVVNPMTWAVDVISFPDDVADGSLRDFAFLGFHLLTSDENPRSFRVVCLCADVSRVRAAVFSSETSDWAVHPWVEIGGDNSLKYGAGTLVDGSVYWPFYGEGRIIRINTATMDVSSLDLPSHTTIDYWQDDFMVGDTKDGELCIAHASDDFLLHVWIRSVGSDGIGIWARQNIVSCSAEIDRVTRGLEGQVRVVQVRSGCVYFSMTRMTLAGTQRTWFFYLSLETMEIELLIHGTFDDSAFPYHMAWPPCLIGDDGSTGHEVEASC</sequence>
<dbReference type="Gramene" id="TraesWEE_scaffold_037341_01G000200.1">
    <property type="protein sequence ID" value="TraesWEE_scaffold_037341_01G000200.1"/>
    <property type="gene ID" value="TraesWEE_scaffold_037341_01G000200"/>
</dbReference>
<proteinExistence type="predicted"/>
<evidence type="ECO:0000313" key="3">
    <source>
        <dbReference type="EnsemblPlants" id="TraesCSU02G123900.1.cds1"/>
    </source>
</evidence>
<dbReference type="RefSeq" id="XP_044377329.1">
    <property type="nucleotide sequence ID" value="XM_044521394.1"/>
</dbReference>
<dbReference type="EnsemblPlants" id="TraesCSU02G123900.1">
    <property type="protein sequence ID" value="TraesCSU02G123900.1.cds1"/>
    <property type="gene ID" value="TraesCSU02G123900"/>
</dbReference>
<dbReference type="AlphaFoldDB" id="A0A3B6U1R3"/>
<keyword evidence="4" id="KW-1185">Reference proteome</keyword>
<feature type="region of interest" description="Disordered" evidence="1">
    <location>
        <begin position="1"/>
        <end position="24"/>
    </location>
</feature>
<feature type="compositionally biased region" description="Pro residues" evidence="1">
    <location>
        <begin position="1"/>
        <end position="15"/>
    </location>
</feature>
<dbReference type="RefSeq" id="XP_044377328.1">
    <property type="nucleotide sequence ID" value="XM_044521393.1"/>
</dbReference>